<dbReference type="Proteomes" id="UP000002157">
    <property type="component" value="Chromosome"/>
</dbReference>
<dbReference type="AlphaFoldDB" id="B0KGA4"/>
<dbReference type="KEGG" id="ppg:PputGB1_1620"/>
<organism evidence="1 2">
    <name type="scientific">Pseudomonas putida (strain GB-1)</name>
    <dbReference type="NCBI Taxonomy" id="76869"/>
    <lineage>
        <taxon>Bacteria</taxon>
        <taxon>Pseudomonadati</taxon>
        <taxon>Pseudomonadota</taxon>
        <taxon>Gammaproteobacteria</taxon>
        <taxon>Pseudomonadales</taxon>
        <taxon>Pseudomonadaceae</taxon>
        <taxon>Pseudomonas</taxon>
    </lineage>
</organism>
<evidence type="ECO:0000313" key="1">
    <source>
        <dbReference type="EMBL" id="ABY97525.1"/>
    </source>
</evidence>
<dbReference type="RefSeq" id="WP_012271288.1">
    <property type="nucleotide sequence ID" value="NC_010322.1"/>
</dbReference>
<accession>B0KGA4</accession>
<name>B0KGA4_PSEPG</name>
<reference evidence="1 2" key="1">
    <citation type="submission" date="2008-01" db="EMBL/GenBank/DDBJ databases">
        <title>Complete sequence of Pseudomonas putida GB-1.</title>
        <authorList>
            <consortium name="US DOE Joint Genome Institute"/>
            <person name="Copeland A."/>
            <person name="Lucas S."/>
            <person name="Lapidus A."/>
            <person name="Barry K."/>
            <person name="Glavina del Rio T."/>
            <person name="Dalin E."/>
            <person name="Tice H."/>
            <person name="Pitluck S."/>
            <person name="Bruce D."/>
            <person name="Goodwin L."/>
            <person name="Chertkov O."/>
            <person name="Brettin T."/>
            <person name="Detter J.C."/>
            <person name="Han C."/>
            <person name="Kuske C.R."/>
            <person name="Schmutz J."/>
            <person name="Larimer F."/>
            <person name="Land M."/>
            <person name="Hauser L."/>
            <person name="Kyrpides N."/>
            <person name="Kim E."/>
            <person name="McCarthy J.K."/>
            <person name="Richardson P."/>
        </authorList>
    </citation>
    <scope>NUCLEOTIDE SEQUENCE [LARGE SCALE GENOMIC DNA]</scope>
    <source>
        <strain evidence="1 2">GB-1</strain>
    </source>
</reference>
<evidence type="ECO:0000313" key="2">
    <source>
        <dbReference type="Proteomes" id="UP000002157"/>
    </source>
</evidence>
<dbReference type="HOGENOM" id="CLU_128727_0_0_6"/>
<protein>
    <submittedName>
        <fullName evidence="1">Uncharacterized protein</fullName>
    </submittedName>
</protein>
<proteinExistence type="predicted"/>
<gene>
    <name evidence="1" type="ordered locus">PputGB1_1620</name>
</gene>
<dbReference type="EMBL" id="CP000926">
    <property type="protein sequence ID" value="ABY97525.1"/>
    <property type="molecule type" value="Genomic_DNA"/>
</dbReference>
<sequence>MINANEYFNEKYPLIFPQSGDVSLCVRFGGIECGAGWLNLLDRLCGRVQAHVDQKKAEQVVFRQVKEKFGKLRVSYSGGDEYVEGLMDMAESISATICERCSASAKLAPLHMGWLKTLCDECKNKVQD</sequence>